<dbReference type="Proteomes" id="UP000256686">
    <property type="component" value="Unassembled WGS sequence"/>
</dbReference>
<reference evidence="2" key="1">
    <citation type="submission" date="2018-06" db="EMBL/GenBank/DDBJ databases">
        <authorList>
            <person name="Lum Nde A."/>
            <person name="Hugo C."/>
        </authorList>
    </citation>
    <scope>NUCLEOTIDE SEQUENCE [LARGE SCALE GENOMIC DNA]</scope>
    <source>
        <strain evidence="2">1_F178</strain>
    </source>
</reference>
<keyword evidence="2" id="KW-1185">Reference proteome</keyword>
<gene>
    <name evidence="1" type="ORF">DRF65_08510</name>
</gene>
<dbReference type="AlphaFoldDB" id="A0A3D9CAU8"/>
<evidence type="ECO:0000313" key="2">
    <source>
        <dbReference type="Proteomes" id="UP000256686"/>
    </source>
</evidence>
<name>A0A3D9CAU8_9FLAO</name>
<evidence type="ECO:0000313" key="1">
    <source>
        <dbReference type="EMBL" id="REC62854.1"/>
    </source>
</evidence>
<accession>A0A3D9CAU8</accession>
<comment type="caution">
    <text evidence="1">The sequence shown here is derived from an EMBL/GenBank/DDBJ whole genome shotgun (WGS) entry which is preliminary data.</text>
</comment>
<protein>
    <submittedName>
        <fullName evidence="1">Uncharacterized protein</fullName>
    </submittedName>
</protein>
<dbReference type="EMBL" id="QNVT01000006">
    <property type="protein sequence ID" value="REC62854.1"/>
    <property type="molecule type" value="Genomic_DNA"/>
</dbReference>
<proteinExistence type="predicted"/>
<sequence length="185" mass="21593">MVKTRHFLSNPTDNKMERVSNSIEALMNAAKAEIENFELRSEEKIIAYFSELPTIGRFPYKIILAEISDGSILSKFRQWDTEYNLKQWTSGINNLDRLRIITDEKILSETDTAILKKELSKLELIKLPETIRDQKTIILDGSEWKLGISLANKNRDYTWIASTEDINLFVPIIELIRKQYLDRIK</sequence>
<organism evidence="1 2">
    <name type="scientific">Chryseobacterium pennae</name>
    <dbReference type="NCBI Taxonomy" id="2258962"/>
    <lineage>
        <taxon>Bacteria</taxon>
        <taxon>Pseudomonadati</taxon>
        <taxon>Bacteroidota</taxon>
        <taxon>Flavobacteriia</taxon>
        <taxon>Flavobacteriales</taxon>
        <taxon>Weeksellaceae</taxon>
        <taxon>Chryseobacterium group</taxon>
        <taxon>Chryseobacterium</taxon>
    </lineage>
</organism>